<sequence length="756" mass="86269">MKKVSAVMLAFILLIATESNFNPNKVSAEEASYVHITNDKVKIGNGSIQRVIDVSDSKLNTKSVLNKRIDMKLVPQEGSEDFSIHLVPEQSSKKRGNTINASDLTVKKVKELDYESGSKVQFIFEDFEKNNSVWSIKYNVFVEDKDPYLRSNLNISSSNKNVKVDYIDAERFVLPDDVKGLFHHPPLSEISSMWIGKHELVLGQPIYANGMFFGSEFPASATNVVDDTMKIRYYSGKDFAKLEEDNQLNNDGSFTTWNSVIGAANGTKEDVVQTALFDYIENIATKTEFRVQYNSWYDNMLNITDESIKKSFYGTEKHLSKNGVEPLDAYVVDDGWNAYETADANGNESNSPYNNKTGFWEFNSKFPNEMYPASAMAEKFGSTFGLWLGPQGGYNYFAGFAEFLEKRGTAHATNDYWKAIDVGSRTYLNNLEKLFLDYQERFDISYWKLDGFALRPSTDKNNNHMVGGNHNMYYTSDLWEGWIDAFEAMRQERKAEGKELFLNLTSYVNPSPWLLQWGNTVWLQDSGDIGFLDKYGGSQADQLISYRDNVYFNIFKKNNLQFPLKNVYNHDPVYGVSANVDFTDKDFRNYLMMNATRGTAFWELYFSPSIMNEEKWKITSDVLDWAESNHDILENAKLFGTRPDQGGVYGYSSWNNGEGIVSFRNAGNKKQTYQLTLNNVAGVSEDLKNAKMVQIMPRVKETDPQIVSYGDTIEVTLDPHQAKIFQFTTKDTESPKVDSVKNIDKKTIRVKFSERI</sequence>
<proteinExistence type="predicted"/>
<evidence type="ECO:0000313" key="3">
    <source>
        <dbReference type="Proteomes" id="UP001500866"/>
    </source>
</evidence>
<feature type="chain" id="PRO_5045900877" description="Alpha-N-acetylgalactosaminidase" evidence="1">
    <location>
        <begin position="22"/>
        <end position="756"/>
    </location>
</feature>
<gene>
    <name evidence="2" type="ORF">GCM10009001_04690</name>
</gene>
<name>A0ABN1FJC5_9BACI</name>
<evidence type="ECO:0000256" key="1">
    <source>
        <dbReference type="SAM" id="SignalP"/>
    </source>
</evidence>
<evidence type="ECO:0000313" key="2">
    <source>
        <dbReference type="EMBL" id="GAA0591630.1"/>
    </source>
</evidence>
<keyword evidence="1" id="KW-0732">Signal</keyword>
<reference evidence="2 3" key="1">
    <citation type="journal article" date="2019" name="Int. J. Syst. Evol. Microbiol.">
        <title>The Global Catalogue of Microorganisms (GCM) 10K type strain sequencing project: providing services to taxonomists for standard genome sequencing and annotation.</title>
        <authorList>
            <consortium name="The Broad Institute Genomics Platform"/>
            <consortium name="The Broad Institute Genome Sequencing Center for Infectious Disease"/>
            <person name="Wu L."/>
            <person name="Ma J."/>
        </authorList>
    </citation>
    <scope>NUCLEOTIDE SEQUENCE [LARGE SCALE GENOMIC DNA]</scope>
    <source>
        <strain evidence="2 3">JCM 15395</strain>
    </source>
</reference>
<dbReference type="RefSeq" id="WP_343809921.1">
    <property type="nucleotide sequence ID" value="NZ_BAAADS010000001.1"/>
</dbReference>
<dbReference type="InterPro" id="IPR017853">
    <property type="entry name" value="GH"/>
</dbReference>
<protein>
    <recommendedName>
        <fullName evidence="4">Alpha-N-acetylgalactosaminidase</fullName>
    </recommendedName>
</protein>
<feature type="signal peptide" evidence="1">
    <location>
        <begin position="1"/>
        <end position="21"/>
    </location>
</feature>
<accession>A0ABN1FJC5</accession>
<evidence type="ECO:0008006" key="4">
    <source>
        <dbReference type="Google" id="ProtNLM"/>
    </source>
</evidence>
<dbReference type="Gene3D" id="3.20.20.70">
    <property type="entry name" value="Aldolase class I"/>
    <property type="match status" value="1"/>
</dbReference>
<organism evidence="2 3">
    <name type="scientific">Virgibacillus siamensis</name>
    <dbReference type="NCBI Taxonomy" id="480071"/>
    <lineage>
        <taxon>Bacteria</taxon>
        <taxon>Bacillati</taxon>
        <taxon>Bacillota</taxon>
        <taxon>Bacilli</taxon>
        <taxon>Bacillales</taxon>
        <taxon>Bacillaceae</taxon>
        <taxon>Virgibacillus</taxon>
    </lineage>
</organism>
<dbReference type="SUPFAM" id="SSF51445">
    <property type="entry name" value="(Trans)glycosidases"/>
    <property type="match status" value="1"/>
</dbReference>
<dbReference type="InterPro" id="IPR013785">
    <property type="entry name" value="Aldolase_TIM"/>
</dbReference>
<dbReference type="Proteomes" id="UP001500866">
    <property type="component" value="Unassembled WGS sequence"/>
</dbReference>
<comment type="caution">
    <text evidence="2">The sequence shown here is derived from an EMBL/GenBank/DDBJ whole genome shotgun (WGS) entry which is preliminary data.</text>
</comment>
<keyword evidence="3" id="KW-1185">Reference proteome</keyword>
<dbReference type="EMBL" id="BAAADS010000001">
    <property type="protein sequence ID" value="GAA0591630.1"/>
    <property type="molecule type" value="Genomic_DNA"/>
</dbReference>